<evidence type="ECO:0000313" key="1">
    <source>
        <dbReference type="EMBL" id="CAE6452592.1"/>
    </source>
</evidence>
<organism evidence="2 3">
    <name type="scientific">Rhizoctonia solani</name>
    <dbReference type="NCBI Taxonomy" id="456999"/>
    <lineage>
        <taxon>Eukaryota</taxon>
        <taxon>Fungi</taxon>
        <taxon>Dikarya</taxon>
        <taxon>Basidiomycota</taxon>
        <taxon>Agaricomycotina</taxon>
        <taxon>Agaricomycetes</taxon>
        <taxon>Cantharellales</taxon>
        <taxon>Ceratobasidiaceae</taxon>
        <taxon>Rhizoctonia</taxon>
    </lineage>
</organism>
<comment type="caution">
    <text evidence="2">The sequence shown here is derived from an EMBL/GenBank/DDBJ whole genome shotgun (WGS) entry which is preliminary data.</text>
</comment>
<protein>
    <submittedName>
        <fullName evidence="2">Uncharacterized protein</fullName>
    </submittedName>
</protein>
<evidence type="ECO:0000313" key="3">
    <source>
        <dbReference type="Proteomes" id="UP000663861"/>
    </source>
</evidence>
<name>A0A8H3D9I4_9AGAM</name>
<reference evidence="2" key="1">
    <citation type="submission" date="2021-01" db="EMBL/GenBank/DDBJ databases">
        <authorList>
            <person name="Kaushik A."/>
        </authorList>
    </citation>
    <scope>NUCLEOTIDE SEQUENCE</scope>
    <source>
        <strain evidence="1">AG4-R118</strain>
        <strain evidence="2">AG4-RS23</strain>
    </source>
</reference>
<dbReference type="AlphaFoldDB" id="A0A8H3D9I4"/>
<dbReference type="EMBL" id="CAJMWY010004056">
    <property type="protein sequence ID" value="CAE6516418.1"/>
    <property type="molecule type" value="Genomic_DNA"/>
</dbReference>
<sequence length="212" mass="24247">MVSPLHQLTFSLCVPYGQRGEETRFILVSSVVDTNWNIELGCQEVRDRWWRGSHPLPEVAIQAELASRWSRGIIQILGWRGAISNVCMLKSVFNLSQALTFRIPLKEYEPEIASTRAMRILLSLSMLADGRNICPIPPRPPQNISVTDIHLRQREQTIQELRHKIASLEKDLESRPLLTTTPTALPKVHRLASLANPPKRRRVIKDMRFDGE</sequence>
<gene>
    <name evidence="2" type="ORF">RDB_LOCUS147349</name>
    <name evidence="1" type="ORF">RDB_LOCUS72033</name>
</gene>
<evidence type="ECO:0000313" key="2">
    <source>
        <dbReference type="EMBL" id="CAE6516418.1"/>
    </source>
</evidence>
<proteinExistence type="predicted"/>
<dbReference type="Proteomes" id="UP000663861">
    <property type="component" value="Unassembled WGS sequence"/>
</dbReference>
<accession>A0A8H3D9I4</accession>
<dbReference type="Proteomes" id="UP000663888">
    <property type="component" value="Unassembled WGS sequence"/>
</dbReference>
<dbReference type="EMBL" id="CAJMWX010001044">
    <property type="protein sequence ID" value="CAE6452592.1"/>
    <property type="molecule type" value="Genomic_DNA"/>
</dbReference>